<dbReference type="STRING" id="1121322.SAMN02745136_01482"/>
<dbReference type="PANTHER" id="PTHR30068:SF4">
    <property type="entry name" value="URONATE ISOMERASE"/>
    <property type="match status" value="1"/>
</dbReference>
<dbReference type="InterPro" id="IPR003766">
    <property type="entry name" value="Uronate_isomerase"/>
</dbReference>
<evidence type="ECO:0000256" key="4">
    <source>
        <dbReference type="ARBA" id="ARBA00012546"/>
    </source>
</evidence>
<dbReference type="HAMAP" id="MF_00675">
    <property type="entry name" value="UxaC"/>
    <property type="match status" value="1"/>
</dbReference>
<dbReference type="InterPro" id="IPR032466">
    <property type="entry name" value="Metal_Hydrolase"/>
</dbReference>
<comment type="similarity">
    <text evidence="3 7">Belongs to the metallo-dependent hydrolases superfamily. Uronate isomerase family.</text>
</comment>
<keyword evidence="9" id="KW-1185">Reference proteome</keyword>
<dbReference type="OrthoDB" id="9766564at2"/>
<evidence type="ECO:0000313" key="8">
    <source>
        <dbReference type="EMBL" id="SHJ99912.1"/>
    </source>
</evidence>
<dbReference type="NCBIfam" id="NF002794">
    <property type="entry name" value="PRK02925.1"/>
    <property type="match status" value="1"/>
</dbReference>
<comment type="catalytic activity">
    <reaction evidence="1 7">
        <text>D-glucuronate = D-fructuronate</text>
        <dbReference type="Rhea" id="RHEA:13049"/>
        <dbReference type="ChEBI" id="CHEBI:58720"/>
        <dbReference type="ChEBI" id="CHEBI:59863"/>
        <dbReference type="EC" id="5.3.1.12"/>
    </reaction>
</comment>
<evidence type="ECO:0000256" key="1">
    <source>
        <dbReference type="ARBA" id="ARBA00001165"/>
    </source>
</evidence>
<dbReference type="GO" id="GO:0008880">
    <property type="term" value="F:glucuronate isomerase activity"/>
    <property type="evidence" value="ECO:0007669"/>
    <property type="project" value="UniProtKB-UniRule"/>
</dbReference>
<evidence type="ECO:0000256" key="6">
    <source>
        <dbReference type="ARBA" id="ARBA00023235"/>
    </source>
</evidence>
<dbReference type="Proteomes" id="UP000184386">
    <property type="component" value="Unassembled WGS sequence"/>
</dbReference>
<dbReference type="RefSeq" id="WP_073274360.1">
    <property type="nucleotide sequence ID" value="NZ_FRAC01000008.1"/>
</dbReference>
<organism evidence="8 9">
    <name type="scientific">Anaerocolumna jejuensis DSM 15929</name>
    <dbReference type="NCBI Taxonomy" id="1121322"/>
    <lineage>
        <taxon>Bacteria</taxon>
        <taxon>Bacillati</taxon>
        <taxon>Bacillota</taxon>
        <taxon>Clostridia</taxon>
        <taxon>Lachnospirales</taxon>
        <taxon>Lachnospiraceae</taxon>
        <taxon>Anaerocolumna</taxon>
    </lineage>
</organism>
<evidence type="ECO:0000313" key="9">
    <source>
        <dbReference type="Proteomes" id="UP000184386"/>
    </source>
</evidence>
<comment type="catalytic activity">
    <reaction evidence="7">
        <text>aldehydo-D-galacturonate = keto-D-tagaturonate</text>
        <dbReference type="Rhea" id="RHEA:27702"/>
        <dbReference type="ChEBI" id="CHEBI:12952"/>
        <dbReference type="ChEBI" id="CHEBI:17886"/>
    </reaction>
</comment>
<reference evidence="8 9" key="1">
    <citation type="submission" date="2016-11" db="EMBL/GenBank/DDBJ databases">
        <authorList>
            <person name="Jaros S."/>
            <person name="Januszkiewicz K."/>
            <person name="Wedrychowicz H."/>
        </authorList>
    </citation>
    <scope>NUCLEOTIDE SEQUENCE [LARGE SCALE GENOMIC DNA]</scope>
    <source>
        <strain evidence="8 9">DSM 15929</strain>
    </source>
</reference>
<name>A0A1M6NW72_9FIRM</name>
<evidence type="ECO:0000256" key="5">
    <source>
        <dbReference type="ARBA" id="ARBA00020555"/>
    </source>
</evidence>
<dbReference type="GO" id="GO:0019698">
    <property type="term" value="P:D-galacturonate catabolic process"/>
    <property type="evidence" value="ECO:0007669"/>
    <property type="project" value="TreeGrafter"/>
</dbReference>
<evidence type="ECO:0000256" key="7">
    <source>
        <dbReference type="HAMAP-Rule" id="MF_00675"/>
    </source>
</evidence>
<dbReference type="Gene3D" id="3.20.20.140">
    <property type="entry name" value="Metal-dependent hydrolases"/>
    <property type="match status" value="1"/>
</dbReference>
<evidence type="ECO:0000256" key="2">
    <source>
        <dbReference type="ARBA" id="ARBA00004892"/>
    </source>
</evidence>
<gene>
    <name evidence="7" type="primary">uxaC</name>
    <name evidence="8" type="ORF">SAMN02745136_01482</name>
</gene>
<dbReference type="EMBL" id="FRAC01000008">
    <property type="protein sequence ID" value="SHJ99912.1"/>
    <property type="molecule type" value="Genomic_DNA"/>
</dbReference>
<proteinExistence type="inferred from homology"/>
<sequence>MLEENFLLEGETAGHLYKDIAKDAPIYDYHCHLSAREICEDRVFTDITSLWLEHDHYKWRAMRYAGVKEELITGEAGGLDKFKAWAKVCERLIGSPLYHWANMELKTYFGISEILREENAERIYHLCKETIDREKLSPVTMIRKAKVELICTTDDPIDGLEYHKQLAGKADLGFRVLPAFRPDKALNIRKPDFKEYIDKLGKTGGKEITCYSDLISVLQERIRFFKEAGCRMSDHSIESLQFEPVSCQEAEEIFRKFLLGKEISKEEAEKYKLYTLILLAAEYKKAGWVMQLHIGAYRNANELMHKKLGVDAGFDIMNDFEITDPLVHLLNEMEKKGGLPKMVLYNLNPKDNLVLASLPHCFTEGGIPGKIQFGPAWWFCDHKEGILTHLKTIASQGMLAEFTGMLTDSRSFLSYVRHDYFRRILCSYIGGLVDNGEFGKDEKVLKEIVEGICYKNIIRYLAIKE</sequence>
<dbReference type="GO" id="GO:0042840">
    <property type="term" value="P:D-glucuronate catabolic process"/>
    <property type="evidence" value="ECO:0007669"/>
    <property type="project" value="TreeGrafter"/>
</dbReference>
<dbReference type="PANTHER" id="PTHR30068">
    <property type="entry name" value="URONATE ISOMERASE"/>
    <property type="match status" value="1"/>
</dbReference>
<protein>
    <recommendedName>
        <fullName evidence="5 7">Uronate isomerase</fullName>
        <ecNumber evidence="4 7">5.3.1.12</ecNumber>
    </recommendedName>
    <alternativeName>
        <fullName evidence="7">Glucuronate isomerase</fullName>
    </alternativeName>
    <alternativeName>
        <fullName evidence="7">Uronic isomerase</fullName>
    </alternativeName>
</protein>
<dbReference type="UniPathway" id="UPA00246"/>
<dbReference type="Gene3D" id="1.10.2020.10">
    <property type="entry name" value="uronate isomerase, domain 2, chain A"/>
    <property type="match status" value="1"/>
</dbReference>
<dbReference type="EC" id="5.3.1.12" evidence="4 7"/>
<evidence type="ECO:0000256" key="3">
    <source>
        <dbReference type="ARBA" id="ARBA00008397"/>
    </source>
</evidence>
<comment type="pathway">
    <text evidence="2 7">Carbohydrate metabolism; pentose and glucuronate interconversion.</text>
</comment>
<dbReference type="Pfam" id="PF02614">
    <property type="entry name" value="UxaC"/>
    <property type="match status" value="1"/>
</dbReference>
<dbReference type="SUPFAM" id="SSF51556">
    <property type="entry name" value="Metallo-dependent hydrolases"/>
    <property type="match status" value="1"/>
</dbReference>
<keyword evidence="6 7" id="KW-0413">Isomerase</keyword>
<accession>A0A1M6NW72</accession>
<dbReference type="AlphaFoldDB" id="A0A1M6NW72"/>